<comment type="caution">
    <text evidence="2">The sequence shown here is derived from an EMBL/GenBank/DDBJ whole genome shotgun (WGS) entry which is preliminary data.</text>
</comment>
<evidence type="ECO:0000256" key="1">
    <source>
        <dbReference type="SAM" id="Phobius"/>
    </source>
</evidence>
<feature type="transmembrane region" description="Helical" evidence="1">
    <location>
        <begin position="76"/>
        <end position="94"/>
    </location>
</feature>
<dbReference type="Pfam" id="PF04021">
    <property type="entry name" value="Class_IIIsignal"/>
    <property type="match status" value="1"/>
</dbReference>
<accession>D0WGF4</accession>
<dbReference type="STRING" id="649764.HMPREF0762_00905"/>
<keyword evidence="3" id="KW-1185">Reference proteome</keyword>
<dbReference type="Proteomes" id="UP000006001">
    <property type="component" value="Unassembled WGS sequence"/>
</dbReference>
<evidence type="ECO:0000313" key="2">
    <source>
        <dbReference type="EMBL" id="EEZ61567.1"/>
    </source>
</evidence>
<dbReference type="EMBL" id="ACUX02000006">
    <property type="protein sequence ID" value="EEZ61567.1"/>
    <property type="molecule type" value="Genomic_DNA"/>
</dbReference>
<evidence type="ECO:0000313" key="3">
    <source>
        <dbReference type="Proteomes" id="UP000006001"/>
    </source>
</evidence>
<keyword evidence="1" id="KW-0472">Membrane</keyword>
<keyword evidence="1" id="KW-0812">Transmembrane</keyword>
<organism evidence="2 3">
    <name type="scientific">Slackia exigua (strain ATCC 700122 / DSM 15923 / CIP 105133 / JCM 11022 / KCTC 5966 / S-7)</name>
    <dbReference type="NCBI Taxonomy" id="649764"/>
    <lineage>
        <taxon>Bacteria</taxon>
        <taxon>Bacillati</taxon>
        <taxon>Actinomycetota</taxon>
        <taxon>Coriobacteriia</taxon>
        <taxon>Eggerthellales</taxon>
        <taxon>Eggerthellaceae</taxon>
        <taxon>Slackia</taxon>
    </lineage>
</organism>
<sequence>MTYASCIITNFSGKDLPMYENQLSYLSPAASRDGASCVSAPSPARVRTRAIRIAQSLHASAKAKLACRKGQGTTEYAILVGVLVVIAILAITVFKPKIQELWDAIASGINGL</sequence>
<keyword evidence="1" id="KW-1133">Transmembrane helix</keyword>
<reference evidence="2" key="1">
    <citation type="submission" date="2009-10" db="EMBL/GenBank/DDBJ databases">
        <authorList>
            <person name="Weinstock G."/>
            <person name="Sodergren E."/>
            <person name="Clifton S."/>
            <person name="Fulton L."/>
            <person name="Fulton B."/>
            <person name="Courtney L."/>
            <person name="Fronick C."/>
            <person name="Harrison M."/>
            <person name="Strong C."/>
            <person name="Farmer C."/>
            <person name="Delahaunty K."/>
            <person name="Markovic C."/>
            <person name="Hall O."/>
            <person name="Minx P."/>
            <person name="Tomlinson C."/>
            <person name="Mitreva M."/>
            <person name="Nelson J."/>
            <person name="Hou S."/>
            <person name="Wollam A."/>
            <person name="Pepin K.H."/>
            <person name="Johnson M."/>
            <person name="Bhonagiri V."/>
            <person name="Nash W.E."/>
            <person name="Warren W."/>
            <person name="Chinwalla A."/>
            <person name="Mardis E.R."/>
            <person name="Wilson R.K."/>
        </authorList>
    </citation>
    <scope>NUCLEOTIDE SEQUENCE [LARGE SCALE GENOMIC DNA]</scope>
    <source>
        <strain evidence="2">ATCC 700122</strain>
    </source>
</reference>
<dbReference type="OrthoDB" id="3193387at2"/>
<gene>
    <name evidence="2" type="ORF">HMPREF0762_00905</name>
</gene>
<protein>
    <recommendedName>
        <fullName evidence="4">Class III signal peptide</fullName>
    </recommendedName>
</protein>
<dbReference type="HOGENOM" id="CLU_171854_0_0_11"/>
<proteinExistence type="predicted"/>
<evidence type="ECO:0008006" key="4">
    <source>
        <dbReference type="Google" id="ProtNLM"/>
    </source>
</evidence>
<name>D0WGF4_SLAES</name>
<dbReference type="eggNOG" id="COG3847">
    <property type="taxonomic scope" value="Bacteria"/>
</dbReference>
<dbReference type="InterPro" id="IPR007166">
    <property type="entry name" value="Class3_signal_pept_motif"/>
</dbReference>
<dbReference type="AlphaFoldDB" id="D0WGF4"/>